<protein>
    <submittedName>
        <fullName evidence="1">Uncharacterized protein</fullName>
    </submittedName>
</protein>
<evidence type="ECO:0000313" key="1">
    <source>
        <dbReference type="EMBL" id="GAG88312.1"/>
    </source>
</evidence>
<dbReference type="AlphaFoldDB" id="X1C4M7"/>
<comment type="caution">
    <text evidence="1">The sequence shown here is derived from an EMBL/GenBank/DDBJ whole genome shotgun (WGS) entry which is preliminary data.</text>
</comment>
<sequence length="71" mass="8111">MKHYLAKCITGKILQEAGHDFLSEQEIHRGVVDLFDLETGWVIEFESVVTANTAREKFNQYNNGLITDVQV</sequence>
<accession>X1C4M7</accession>
<proteinExistence type="predicted"/>
<organism evidence="1">
    <name type="scientific">marine sediment metagenome</name>
    <dbReference type="NCBI Taxonomy" id="412755"/>
    <lineage>
        <taxon>unclassified sequences</taxon>
        <taxon>metagenomes</taxon>
        <taxon>ecological metagenomes</taxon>
    </lineage>
</organism>
<gene>
    <name evidence="1" type="ORF">S01H4_28783</name>
</gene>
<reference evidence="1" key="1">
    <citation type="journal article" date="2014" name="Front. Microbiol.">
        <title>High frequency of phylogenetically diverse reductive dehalogenase-homologous genes in deep subseafloor sedimentary metagenomes.</title>
        <authorList>
            <person name="Kawai M."/>
            <person name="Futagami T."/>
            <person name="Toyoda A."/>
            <person name="Takaki Y."/>
            <person name="Nishi S."/>
            <person name="Hori S."/>
            <person name="Arai W."/>
            <person name="Tsubouchi T."/>
            <person name="Morono Y."/>
            <person name="Uchiyama I."/>
            <person name="Ito T."/>
            <person name="Fujiyama A."/>
            <person name="Inagaki F."/>
            <person name="Takami H."/>
        </authorList>
    </citation>
    <scope>NUCLEOTIDE SEQUENCE</scope>
    <source>
        <strain evidence="1">Expedition CK06-06</strain>
    </source>
</reference>
<name>X1C4M7_9ZZZZ</name>
<feature type="non-terminal residue" evidence="1">
    <location>
        <position position="71"/>
    </location>
</feature>
<dbReference type="EMBL" id="BART01014418">
    <property type="protein sequence ID" value="GAG88312.1"/>
    <property type="molecule type" value="Genomic_DNA"/>
</dbReference>